<feature type="compositionally biased region" description="Pro residues" evidence="10">
    <location>
        <begin position="272"/>
        <end position="288"/>
    </location>
</feature>
<evidence type="ECO:0000256" key="3">
    <source>
        <dbReference type="ARBA" id="ARBA00022787"/>
    </source>
</evidence>
<dbReference type="CDD" id="cd21672">
    <property type="entry name" value="SMP_Mdm12"/>
    <property type="match status" value="1"/>
</dbReference>
<dbReference type="InterPro" id="IPR027532">
    <property type="entry name" value="Mdm12"/>
</dbReference>
<gene>
    <name evidence="9" type="primary">MDM12</name>
    <name evidence="12" type="ORF">QBC41DRAFT_394058</name>
</gene>
<dbReference type="PANTHER" id="PTHR28204">
    <property type="entry name" value="MITOCHONDRIAL DISTRIBUTION AND MORPHOLOGY PROTEIN 12"/>
    <property type="match status" value="1"/>
</dbReference>
<dbReference type="Pfam" id="PF26544">
    <property type="entry name" value="Mdm12"/>
    <property type="match status" value="2"/>
</dbReference>
<evidence type="ECO:0000256" key="1">
    <source>
        <dbReference type="ARBA" id="ARBA00004370"/>
    </source>
</evidence>
<feature type="compositionally biased region" description="Basic and acidic residues" evidence="10">
    <location>
        <begin position="326"/>
        <end position="343"/>
    </location>
</feature>
<proteinExistence type="inferred from homology"/>
<comment type="function">
    <text evidence="9">Component of the ERMES/MDM complex, which serves as a molecular tether to connect the endoplasmic reticulum (ER) and mitochondria. Components of this complex are involved in the control of mitochondrial shape and protein biogenesis, and function in nonvesicular lipid trafficking between the ER and mitochondria. MDM12 is required for the interaction of the ER-resident membrane protein MMM1 and the outer mitochondrial membrane-resident beta-barrel protein MDM10. The MDM12-MMM1 subcomplex functions in the major beta-barrel assembly pathway that is responsible for biogenesis of all mitochondrial outer membrane beta-barrel proteins, and acts in a late step after the SAM complex. The MDM10-MDM12-MMM1 subcomplex further acts in the TOM40-specific pathway after the action of the MDM12-MMM1 complex. Essential for establishing and maintaining the structure of mitochondria and maintenance of mtDNA nucleoids.</text>
</comment>
<keyword evidence="2" id="KW-0813">Transport</keyword>
<feature type="region of interest" description="Disordered" evidence="10">
    <location>
        <begin position="196"/>
        <end position="382"/>
    </location>
</feature>
<dbReference type="GO" id="GO:0015914">
    <property type="term" value="P:phospholipid transport"/>
    <property type="evidence" value="ECO:0007669"/>
    <property type="project" value="TreeGrafter"/>
</dbReference>
<dbReference type="InterPro" id="IPR031468">
    <property type="entry name" value="SMP_LBD"/>
</dbReference>
<dbReference type="GO" id="GO:0045040">
    <property type="term" value="P:protein insertion into mitochondrial outer membrane"/>
    <property type="evidence" value="ECO:0007669"/>
    <property type="project" value="UniProtKB-UniRule"/>
</dbReference>
<keyword evidence="3 9" id="KW-1000">Mitochondrion outer membrane</keyword>
<feature type="domain" description="SMP-LTD" evidence="11">
    <location>
        <begin position="1"/>
        <end position="544"/>
    </location>
</feature>
<protein>
    <recommendedName>
        <fullName evidence="9">Mitochondrial distribution and morphology protein 12</fullName>
    </recommendedName>
    <alternativeName>
        <fullName evidence="9">Mitochondrial inheritance component MDM12</fullName>
    </alternativeName>
</protein>
<keyword evidence="8 9" id="KW-0472">Membrane</keyword>
<dbReference type="PANTHER" id="PTHR28204:SF1">
    <property type="entry name" value="MITOCHONDRIAL DISTRIBUTION AND MORPHOLOGY PROTEIN 12"/>
    <property type="match status" value="1"/>
</dbReference>
<keyword evidence="13" id="KW-1185">Reference proteome</keyword>
<evidence type="ECO:0000256" key="9">
    <source>
        <dbReference type="HAMAP-Rule" id="MF_03104"/>
    </source>
</evidence>
<evidence type="ECO:0000256" key="8">
    <source>
        <dbReference type="ARBA" id="ARBA00023136"/>
    </source>
</evidence>
<keyword evidence="7 9" id="KW-0496">Mitochondrion</keyword>
<evidence type="ECO:0000313" key="12">
    <source>
        <dbReference type="EMBL" id="KAK0668257.1"/>
    </source>
</evidence>
<feature type="compositionally biased region" description="Polar residues" evidence="10">
    <location>
        <begin position="219"/>
        <end position="228"/>
    </location>
</feature>
<feature type="region of interest" description="Disordered" evidence="10">
    <location>
        <begin position="459"/>
        <end position="485"/>
    </location>
</feature>
<dbReference type="Proteomes" id="UP001174997">
    <property type="component" value="Unassembled WGS sequence"/>
</dbReference>
<feature type="region of interest" description="Disordered" evidence="10">
    <location>
        <begin position="72"/>
        <end position="96"/>
    </location>
</feature>
<dbReference type="GO" id="GO:0008289">
    <property type="term" value="F:lipid binding"/>
    <property type="evidence" value="ECO:0007669"/>
    <property type="project" value="UniProtKB-KW"/>
</dbReference>
<reference evidence="12" key="1">
    <citation type="submission" date="2023-06" db="EMBL/GenBank/DDBJ databases">
        <title>Genome-scale phylogeny and comparative genomics of the fungal order Sordariales.</title>
        <authorList>
            <consortium name="Lawrence Berkeley National Laboratory"/>
            <person name="Hensen N."/>
            <person name="Bonometti L."/>
            <person name="Westerberg I."/>
            <person name="Brannstrom I.O."/>
            <person name="Guillou S."/>
            <person name="Cros-Aarteil S."/>
            <person name="Calhoun S."/>
            <person name="Haridas S."/>
            <person name="Kuo A."/>
            <person name="Mondo S."/>
            <person name="Pangilinan J."/>
            <person name="Riley R."/>
            <person name="Labutti K."/>
            <person name="Andreopoulos B."/>
            <person name="Lipzen A."/>
            <person name="Chen C."/>
            <person name="Yanf M."/>
            <person name="Daum C."/>
            <person name="Ng V."/>
            <person name="Clum A."/>
            <person name="Steindorff A."/>
            <person name="Ohm R."/>
            <person name="Martin F."/>
            <person name="Silar P."/>
            <person name="Natvig D."/>
            <person name="Lalanne C."/>
            <person name="Gautier V."/>
            <person name="Ament-Velasquez S.L."/>
            <person name="Kruys A."/>
            <person name="Hutchinson M.I."/>
            <person name="Powell A.J."/>
            <person name="Barry K."/>
            <person name="Miller A.N."/>
            <person name="Grigoriev I.V."/>
            <person name="Debuchy R."/>
            <person name="Gladieux P."/>
            <person name="Thoren M.H."/>
            <person name="Johannesson H."/>
        </authorList>
    </citation>
    <scope>NUCLEOTIDE SEQUENCE</scope>
    <source>
        <strain evidence="12">CBS 307.81</strain>
    </source>
</reference>
<feature type="compositionally biased region" description="Acidic residues" evidence="10">
    <location>
        <begin position="83"/>
        <end position="92"/>
    </location>
</feature>
<comment type="subunit">
    <text evidence="9">Component of the ER-mitochondria encounter structure (ERMES) or MDM complex, composed of MMM1, MDM10, MDM12 and MDM34. A MMM1 homodimer associates with one molecule of MDM12 on each side in a pairwise head-to-tail manner, and the SMP-LTD domains of MMM1 and MDM12 generate a continuous hydrophobic tunnel for phospholipid trafficking.</text>
</comment>
<sequence>MSIDLNWETVTGGPDGQELADSIRDFIHTKFQSVPLPRFIKSVTVHDFQFGTIPPEIELKDITDPLPDFYEENLDSDLASDSGSEEDEEEIADDRRRRQTEAVLAGGAGARNASALPPHLSLGGLGGLGSLGAGGSRSGGDIGSPFLRVNTPGIPGGTSNLHYFHSQFATGLSGTQTPLAAVAGAHHLSNAAWLEGHGHSSSAPNLHQYGAPDFGGVDGQSTVPASNQDLRRPLLRQPPPSTTHRRNPSQSSIDLNPALGLTPPSPTVLSVPPFPPSSTGGPSPPPGLANPHHPHHHHAHHAHPLLREKHSVSTLAASAGPPSRPPTRDKATTSHHPDPEDVHVSTTTTKQRSTSPATSSPLATSAQEQAEEEEEEKRKLREKKVDDMQAVFRIRYAGDIKLLLTADILLDYPMPSFVGIPVRLSITGLTFDGVGVLAKIRKRVHFCFLSPEDAVAAVGQGENEVDGEDSKQTGSNPLRGGNGLGATKLGGLLQEIRVESEIGQRESGKQSLKNVGKVERFVLEQVRRIFEEEFVYPSYWTFLV</sequence>
<dbReference type="GO" id="GO:0032865">
    <property type="term" value="C:ERMES complex"/>
    <property type="evidence" value="ECO:0007669"/>
    <property type="project" value="UniProtKB-UniRule"/>
</dbReference>
<feature type="compositionally biased region" description="Low complexity" evidence="10">
    <location>
        <begin position="353"/>
        <end position="368"/>
    </location>
</feature>
<keyword evidence="4 9" id="KW-0256">Endoplasmic reticulum</keyword>
<evidence type="ECO:0000259" key="11">
    <source>
        <dbReference type="PROSITE" id="PS51847"/>
    </source>
</evidence>
<dbReference type="AlphaFoldDB" id="A0AA39ZC84"/>
<accession>A0AA39ZC84</accession>
<dbReference type="PROSITE" id="PS51847">
    <property type="entry name" value="SMP"/>
    <property type="match status" value="1"/>
</dbReference>
<dbReference type="EMBL" id="JAULSY010000059">
    <property type="protein sequence ID" value="KAK0668257.1"/>
    <property type="molecule type" value="Genomic_DNA"/>
</dbReference>
<evidence type="ECO:0000256" key="4">
    <source>
        <dbReference type="ARBA" id="ARBA00022824"/>
    </source>
</evidence>
<dbReference type="HAMAP" id="MF_03104">
    <property type="entry name" value="Mdm12"/>
    <property type="match status" value="1"/>
</dbReference>
<comment type="caution">
    <text evidence="12">The sequence shown here is derived from an EMBL/GenBank/DDBJ whole genome shotgun (WGS) entry which is preliminary data.</text>
</comment>
<feature type="compositionally biased region" description="Basic residues" evidence="10">
    <location>
        <begin position="292"/>
        <end position="304"/>
    </location>
</feature>
<dbReference type="GO" id="GO:1990456">
    <property type="term" value="P:mitochondrion-endoplasmic reticulum membrane tethering"/>
    <property type="evidence" value="ECO:0007669"/>
    <property type="project" value="TreeGrafter"/>
</dbReference>
<evidence type="ECO:0000256" key="2">
    <source>
        <dbReference type="ARBA" id="ARBA00022448"/>
    </source>
</evidence>
<comment type="similarity">
    <text evidence="9">Belongs to the MDM12 family.</text>
</comment>
<keyword evidence="6" id="KW-0446">Lipid-binding</keyword>
<keyword evidence="5" id="KW-0445">Lipid transport</keyword>
<evidence type="ECO:0000256" key="5">
    <source>
        <dbReference type="ARBA" id="ARBA00023055"/>
    </source>
</evidence>
<evidence type="ECO:0000256" key="10">
    <source>
        <dbReference type="SAM" id="MobiDB-lite"/>
    </source>
</evidence>
<comment type="subcellular location">
    <subcellularLocation>
        <location evidence="1">Membrane</location>
    </subcellularLocation>
    <subcellularLocation>
        <location evidence="9">Mitochondrion outer membrane</location>
        <topology evidence="9">Peripheral membrane protein</topology>
        <orientation evidence="9">Cytoplasmic side</orientation>
    </subcellularLocation>
    <subcellularLocation>
        <location evidence="9">Endoplasmic reticulum membrane</location>
        <topology evidence="9">Peripheral membrane protein</topology>
        <orientation evidence="9">Cytoplasmic side</orientation>
    </subcellularLocation>
    <text evidence="9">The ERMES/MDM complex localizes to a few discrete foci (around 10 per single cell), that represent mitochondria-endoplasmic reticulum junctions. These foci are often found next to mtDNA nucleoids.</text>
</comment>
<evidence type="ECO:0000256" key="7">
    <source>
        <dbReference type="ARBA" id="ARBA00023128"/>
    </source>
</evidence>
<evidence type="ECO:0000256" key="6">
    <source>
        <dbReference type="ARBA" id="ARBA00023121"/>
    </source>
</evidence>
<evidence type="ECO:0000313" key="13">
    <source>
        <dbReference type="Proteomes" id="UP001174997"/>
    </source>
</evidence>
<organism evidence="12 13">
    <name type="scientific">Cercophora samala</name>
    <dbReference type="NCBI Taxonomy" id="330535"/>
    <lineage>
        <taxon>Eukaryota</taxon>
        <taxon>Fungi</taxon>
        <taxon>Dikarya</taxon>
        <taxon>Ascomycota</taxon>
        <taxon>Pezizomycotina</taxon>
        <taxon>Sordariomycetes</taxon>
        <taxon>Sordariomycetidae</taxon>
        <taxon>Sordariales</taxon>
        <taxon>Lasiosphaeriaceae</taxon>
        <taxon>Cercophora</taxon>
    </lineage>
</organism>
<dbReference type="GO" id="GO:0005789">
    <property type="term" value="C:endoplasmic reticulum membrane"/>
    <property type="evidence" value="ECO:0007669"/>
    <property type="project" value="UniProtKB-SubCell"/>
</dbReference>
<name>A0AA39ZC84_9PEZI</name>